<dbReference type="PROSITE" id="PS51450">
    <property type="entry name" value="LRR"/>
    <property type="match status" value="3"/>
</dbReference>
<protein>
    <recommendedName>
        <fullName evidence="6">Death domain-containing protein</fullName>
    </recommendedName>
</protein>
<dbReference type="SUPFAM" id="SSF52058">
    <property type="entry name" value="L domain-like"/>
    <property type="match status" value="2"/>
</dbReference>
<dbReference type="Pfam" id="PF13855">
    <property type="entry name" value="LRR_8"/>
    <property type="match status" value="3"/>
</dbReference>
<dbReference type="Proteomes" id="UP000308267">
    <property type="component" value="Unassembled WGS sequence"/>
</dbReference>
<dbReference type="PANTHER" id="PTHR48051">
    <property type="match status" value="1"/>
</dbReference>
<organism evidence="4 5">
    <name type="scientific">Opisthorchis felineus</name>
    <dbReference type="NCBI Taxonomy" id="147828"/>
    <lineage>
        <taxon>Eukaryota</taxon>
        <taxon>Metazoa</taxon>
        <taxon>Spiralia</taxon>
        <taxon>Lophotrochozoa</taxon>
        <taxon>Platyhelminthes</taxon>
        <taxon>Trematoda</taxon>
        <taxon>Digenea</taxon>
        <taxon>Opisthorchiida</taxon>
        <taxon>Opisthorchiata</taxon>
        <taxon>Opisthorchiidae</taxon>
        <taxon>Opisthorchis</taxon>
    </lineage>
</organism>
<dbReference type="GO" id="GO:0005737">
    <property type="term" value="C:cytoplasm"/>
    <property type="evidence" value="ECO:0007669"/>
    <property type="project" value="TreeGrafter"/>
</dbReference>
<evidence type="ECO:0000313" key="4">
    <source>
        <dbReference type="EMBL" id="TGZ69386.1"/>
    </source>
</evidence>
<gene>
    <name evidence="4" type="ORF">CRM22_003779</name>
</gene>
<name>A0A4S2M0A1_OPIFE</name>
<dbReference type="SMART" id="SM00364">
    <property type="entry name" value="LRR_BAC"/>
    <property type="match status" value="10"/>
</dbReference>
<dbReference type="EMBL" id="SJOL01006076">
    <property type="protein sequence ID" value="TGZ69386.1"/>
    <property type="molecule type" value="Genomic_DNA"/>
</dbReference>
<dbReference type="SMART" id="SM00369">
    <property type="entry name" value="LRR_TYP"/>
    <property type="match status" value="17"/>
</dbReference>
<dbReference type="OrthoDB" id="1055148at2759"/>
<proteinExistence type="predicted"/>
<evidence type="ECO:0000256" key="2">
    <source>
        <dbReference type="ARBA" id="ARBA00022737"/>
    </source>
</evidence>
<dbReference type="STRING" id="147828.A0A4S2M0A1"/>
<dbReference type="InterPro" id="IPR032675">
    <property type="entry name" value="LRR_dom_sf"/>
</dbReference>
<reference evidence="4 5" key="1">
    <citation type="journal article" date="2019" name="BMC Genomics">
        <title>New insights from Opisthorchis felineus genome: update on genomics of the epidemiologically important liver flukes.</title>
        <authorList>
            <person name="Ershov N.I."/>
            <person name="Mordvinov V.A."/>
            <person name="Prokhortchouk E.B."/>
            <person name="Pakharukova M.Y."/>
            <person name="Gunbin K.V."/>
            <person name="Ustyantsev K."/>
            <person name="Genaev M.A."/>
            <person name="Blinov A.G."/>
            <person name="Mazur A."/>
            <person name="Boulygina E."/>
            <person name="Tsygankova S."/>
            <person name="Khrameeva E."/>
            <person name="Chekanov N."/>
            <person name="Fan G."/>
            <person name="Xiao A."/>
            <person name="Zhang H."/>
            <person name="Xu X."/>
            <person name="Yang H."/>
            <person name="Solovyev V."/>
            <person name="Lee S.M."/>
            <person name="Liu X."/>
            <person name="Afonnikov D.A."/>
            <person name="Skryabin K.G."/>
        </authorList>
    </citation>
    <scope>NUCLEOTIDE SEQUENCE [LARGE SCALE GENOMIC DNA]</scope>
    <source>
        <strain evidence="4">AK-0245</strain>
        <tissue evidence="4">Whole organism</tissue>
    </source>
</reference>
<keyword evidence="5" id="KW-1185">Reference proteome</keyword>
<dbReference type="InterPro" id="IPR050216">
    <property type="entry name" value="LRR_domain-containing"/>
</dbReference>
<keyword evidence="2" id="KW-0677">Repeat</keyword>
<accession>A0A4S2M0A1</accession>
<evidence type="ECO:0000256" key="1">
    <source>
        <dbReference type="ARBA" id="ARBA00022614"/>
    </source>
</evidence>
<feature type="compositionally biased region" description="Polar residues" evidence="3">
    <location>
        <begin position="778"/>
        <end position="789"/>
    </location>
</feature>
<dbReference type="InterPro" id="IPR001611">
    <property type="entry name" value="Leu-rich_rpt"/>
</dbReference>
<evidence type="ECO:0000313" key="5">
    <source>
        <dbReference type="Proteomes" id="UP000308267"/>
    </source>
</evidence>
<dbReference type="Pfam" id="PF00560">
    <property type="entry name" value="LRR_1"/>
    <property type="match status" value="1"/>
</dbReference>
<keyword evidence="1" id="KW-0433">Leucine-rich repeat</keyword>
<comment type="caution">
    <text evidence="4">The sequence shown here is derived from an EMBL/GenBank/DDBJ whole genome shotgun (WGS) entry which is preliminary data.</text>
</comment>
<feature type="compositionally biased region" description="Basic and acidic residues" evidence="3">
    <location>
        <begin position="797"/>
        <end position="813"/>
    </location>
</feature>
<dbReference type="InterPro" id="IPR003591">
    <property type="entry name" value="Leu-rich_rpt_typical-subtyp"/>
</dbReference>
<dbReference type="Gene3D" id="3.80.10.10">
    <property type="entry name" value="Ribonuclease Inhibitor"/>
    <property type="match status" value="3"/>
</dbReference>
<sequence length="893" mass="100090">MDRSNAAQNPNDANTSKTCAIQVLYDGRQCIILCGVNAAQFSDAVHRCETAEVLIIRDSDLEDIPKSIEFLRFLQILIINACSLKTLPESVISMPYLSLLDLSGNKLTILPEEVGQLSALKVLDLSCNILREIPEAVYDLLNLQSLNLSENNLSMLSPSIRKLKGLQVLLCASNQLKYLPEEMTCLSNLLVLRLMNNKLCYLPRAFSNLESLLILQLDSNDFDHIPSQLFKCVSLVELSMQGNKIMGVLPKELGQLVNLKALNIAYNYFTTLTDALSKLEKLEYLNLNGNNMRTFHISLRNLQQLQEISFAGCGISDVPDDIGFLKNLMILNLSGNRIKGFPTDNNNLTKLSAVSLSKNALSVVPKLICDLQNLVVLELPYNRLRDLPVEFKRVLPTLRQLDLSFNLFSTLPSCILCRDNRLSYLCLDSNPLVYLPDDISMLHDLTHLSISNCNQLRLLPEGLGSCTSLRMIRASHCSLENLPTTLTHLTSLKYLDLSHNQFEHFPIVVCFIPRLRVLLYDQQEGRPLDSSESPRGWFSRSNLLYPEETLEDAPGSTELPGEDENIMALTLEEALSHKYTSEMKLPAVIGKLSQLIHISLQGNGLFVLPDVFHLMNLKRVNLSNNRLRFLPPRFHKCKYMTHLYLQDNQIEKLDETLQQLKTLQVLALAGNPLICPPVDACSGKKVFPVYQHQQMQKLFDAALLRLMCSTLINALPKESTHNFLLKLGFPPSSIEKLEHEFPGGYNHTKRLLLALEAWTGLPLQFDTATKTVNTSTTSGRSPGLDSSRQGGEGEMDPAEKVSVESRAREEESPTRTQEVAKSFGAQEFQSTNSEGLSSAQLLVHTDLPAILRSTLTGPEASPYRLLHVTYLLDLQALHEVLSFQLLKAQQPRF</sequence>
<evidence type="ECO:0008006" key="6">
    <source>
        <dbReference type="Google" id="ProtNLM"/>
    </source>
</evidence>
<dbReference type="PRINTS" id="PR00019">
    <property type="entry name" value="LEURICHRPT"/>
</dbReference>
<evidence type="ECO:0000256" key="3">
    <source>
        <dbReference type="SAM" id="MobiDB-lite"/>
    </source>
</evidence>
<dbReference type="PANTHER" id="PTHR48051:SF1">
    <property type="entry name" value="RAS SUPPRESSOR PROTEIN 1"/>
    <property type="match status" value="1"/>
</dbReference>
<feature type="region of interest" description="Disordered" evidence="3">
    <location>
        <begin position="771"/>
        <end position="820"/>
    </location>
</feature>
<dbReference type="AlphaFoldDB" id="A0A4S2M0A1"/>